<evidence type="ECO:0000256" key="1">
    <source>
        <dbReference type="ARBA" id="ARBA00004651"/>
    </source>
</evidence>
<dbReference type="NCBIfam" id="TIGR00374">
    <property type="entry name" value="flippase-like domain"/>
    <property type="match status" value="1"/>
</dbReference>
<keyword evidence="5 6" id="KW-0472">Membrane</keyword>
<feature type="transmembrane region" description="Helical" evidence="6">
    <location>
        <begin position="135"/>
        <end position="152"/>
    </location>
</feature>
<keyword evidence="2" id="KW-1003">Cell membrane</keyword>
<keyword evidence="4 6" id="KW-1133">Transmembrane helix</keyword>
<dbReference type="InterPro" id="IPR022791">
    <property type="entry name" value="L-PG_synthase/AglD"/>
</dbReference>
<keyword evidence="3 6" id="KW-0812">Transmembrane</keyword>
<feature type="transmembrane region" description="Helical" evidence="6">
    <location>
        <begin position="20"/>
        <end position="38"/>
    </location>
</feature>
<evidence type="ECO:0000256" key="4">
    <source>
        <dbReference type="ARBA" id="ARBA00022989"/>
    </source>
</evidence>
<evidence type="ECO:0000313" key="7">
    <source>
        <dbReference type="EMBL" id="MCI0756064.1"/>
    </source>
</evidence>
<evidence type="ECO:0000256" key="6">
    <source>
        <dbReference type="SAM" id="Phobius"/>
    </source>
</evidence>
<comment type="caution">
    <text evidence="7">The sequence shown here is derived from an EMBL/GenBank/DDBJ whole genome shotgun (WGS) entry which is preliminary data.</text>
</comment>
<organism evidence="7 8">
    <name type="scientific">Teichococcus vastitatis</name>
    <dbReference type="NCBI Taxonomy" id="2307076"/>
    <lineage>
        <taxon>Bacteria</taxon>
        <taxon>Pseudomonadati</taxon>
        <taxon>Pseudomonadota</taxon>
        <taxon>Alphaproteobacteria</taxon>
        <taxon>Acetobacterales</taxon>
        <taxon>Roseomonadaceae</taxon>
        <taxon>Roseomonas</taxon>
    </lineage>
</organism>
<evidence type="ECO:0000256" key="3">
    <source>
        <dbReference type="ARBA" id="ARBA00022692"/>
    </source>
</evidence>
<comment type="subcellular location">
    <subcellularLocation>
        <location evidence="1">Cell membrane</location>
        <topology evidence="1">Multi-pass membrane protein</topology>
    </subcellularLocation>
</comment>
<gene>
    <name evidence="7" type="ORF">MON41_20565</name>
</gene>
<dbReference type="EMBL" id="JALBUU010000079">
    <property type="protein sequence ID" value="MCI0756064.1"/>
    <property type="molecule type" value="Genomic_DNA"/>
</dbReference>
<evidence type="ECO:0000313" key="8">
    <source>
        <dbReference type="Proteomes" id="UP001201985"/>
    </source>
</evidence>
<feature type="transmembrane region" description="Helical" evidence="6">
    <location>
        <begin position="247"/>
        <end position="266"/>
    </location>
</feature>
<evidence type="ECO:0000256" key="5">
    <source>
        <dbReference type="ARBA" id="ARBA00023136"/>
    </source>
</evidence>
<protein>
    <submittedName>
        <fullName evidence="7">Flippase-like domain-containing protein</fullName>
    </submittedName>
</protein>
<dbReference type="PANTHER" id="PTHR39087">
    <property type="entry name" value="UPF0104 MEMBRANE PROTEIN MJ1595"/>
    <property type="match status" value="1"/>
</dbReference>
<evidence type="ECO:0000256" key="2">
    <source>
        <dbReference type="ARBA" id="ARBA00022475"/>
    </source>
</evidence>
<feature type="transmembrane region" description="Helical" evidence="6">
    <location>
        <begin position="208"/>
        <end position="235"/>
    </location>
</feature>
<feature type="transmembrane region" description="Helical" evidence="6">
    <location>
        <begin position="303"/>
        <end position="321"/>
    </location>
</feature>
<feature type="transmembrane region" description="Helical" evidence="6">
    <location>
        <begin position="50"/>
        <end position="68"/>
    </location>
</feature>
<dbReference type="RefSeq" id="WP_120010100.1">
    <property type="nucleotide sequence ID" value="NZ_JALBUU010000079.1"/>
</dbReference>
<dbReference type="PANTHER" id="PTHR39087:SF2">
    <property type="entry name" value="UPF0104 MEMBRANE PROTEIN MJ1595"/>
    <property type="match status" value="1"/>
</dbReference>
<sequence>MRPAAEALSAPRLRRLEFGIIAFVGLFAIGMAVAAALAGGPEIWSHLRLLSLELVLALLGLSLVNYGLRSWRWHIYSRRVGAEVSLAQSVFYYVSGFALTTTPGRVGEAFRLWMMQRCNGAPYEKTLPVLAADRLSDLGAVGLLMLLCLLAVSPQPWLLASALAATSVSFLMALRPQMALAAVGMGFRATGRWPRLFGRLRGMVRRMALLFSPEILLLSLALALAGWLAECYAFFLVLQAFGAELPLHQAVFVFTSGMLVGAMTMIPGGVGGTEATMLALLAAQGVPMELAIPATAVIRVATLWFAVALGCLALPQALRVARQAR</sequence>
<dbReference type="Proteomes" id="UP001201985">
    <property type="component" value="Unassembled WGS sequence"/>
</dbReference>
<proteinExistence type="predicted"/>
<reference evidence="7 8" key="1">
    <citation type="submission" date="2022-03" db="EMBL/GenBank/DDBJ databases">
        <title>Complete genome analysis of Roseomonas KG 17.1 : a prolific producer of plant growth promoters.</title>
        <authorList>
            <person name="Saadouli I."/>
            <person name="Najjari A."/>
            <person name="Mosbah A."/>
            <person name="Ouzari H.I."/>
        </authorList>
    </citation>
    <scope>NUCLEOTIDE SEQUENCE [LARGE SCALE GENOMIC DNA]</scope>
    <source>
        <strain evidence="7 8">KG17-1</strain>
    </source>
</reference>
<accession>A0ABS9W9U0</accession>
<keyword evidence="8" id="KW-1185">Reference proteome</keyword>
<name>A0ABS9W9U0_9PROT</name>
<dbReference type="Pfam" id="PF03706">
    <property type="entry name" value="LPG_synthase_TM"/>
    <property type="match status" value="1"/>
</dbReference>